<dbReference type="EMBL" id="SMAD01000004">
    <property type="protein sequence ID" value="TCS87720.1"/>
    <property type="molecule type" value="Genomic_DNA"/>
</dbReference>
<name>A0A4R3KRY7_9SPHI</name>
<reference evidence="9 10" key="1">
    <citation type="submission" date="2019-03" db="EMBL/GenBank/DDBJ databases">
        <title>Genomic Encyclopedia of Type Strains, Phase IV (KMG-IV): sequencing the most valuable type-strain genomes for metagenomic binning, comparative biology and taxonomic classification.</title>
        <authorList>
            <person name="Goeker M."/>
        </authorList>
    </citation>
    <scope>NUCLEOTIDE SEQUENCE [LARGE SCALE GENOMIC DNA]</scope>
    <source>
        <strain evidence="9 10">DSM 21100</strain>
    </source>
</reference>
<evidence type="ECO:0000256" key="5">
    <source>
        <dbReference type="ARBA" id="ARBA00023237"/>
    </source>
</evidence>
<dbReference type="AlphaFoldDB" id="A0A4R3KRY7"/>
<feature type="chain" id="PRO_5020636381" evidence="6">
    <location>
        <begin position="20"/>
        <end position="499"/>
    </location>
</feature>
<comment type="subcellular location">
    <subcellularLocation>
        <location evidence="1">Cell outer membrane</location>
    </subcellularLocation>
</comment>
<dbReference type="Pfam" id="PF07980">
    <property type="entry name" value="SusD_RagB"/>
    <property type="match status" value="1"/>
</dbReference>
<protein>
    <submittedName>
        <fullName evidence="9">Putative outer membrane starch-binding protein</fullName>
    </submittedName>
</protein>
<dbReference type="RefSeq" id="WP_132128811.1">
    <property type="nucleotide sequence ID" value="NZ_CP042432.1"/>
</dbReference>
<evidence type="ECO:0000256" key="1">
    <source>
        <dbReference type="ARBA" id="ARBA00004442"/>
    </source>
</evidence>
<feature type="domain" description="RagB/SusD" evidence="7">
    <location>
        <begin position="340"/>
        <end position="499"/>
    </location>
</feature>
<dbReference type="PROSITE" id="PS51257">
    <property type="entry name" value="PROKAR_LIPOPROTEIN"/>
    <property type="match status" value="1"/>
</dbReference>
<dbReference type="Proteomes" id="UP000295807">
    <property type="component" value="Unassembled WGS sequence"/>
</dbReference>
<gene>
    <name evidence="9" type="ORF">EDD80_10467</name>
</gene>
<feature type="domain" description="SusD-like N-terminal" evidence="8">
    <location>
        <begin position="23"/>
        <end position="187"/>
    </location>
</feature>
<evidence type="ECO:0000313" key="9">
    <source>
        <dbReference type="EMBL" id="TCS87720.1"/>
    </source>
</evidence>
<organism evidence="9 10">
    <name type="scientific">Anseongella ginsenosidimutans</name>
    <dbReference type="NCBI Taxonomy" id="496056"/>
    <lineage>
        <taxon>Bacteria</taxon>
        <taxon>Pseudomonadati</taxon>
        <taxon>Bacteroidota</taxon>
        <taxon>Sphingobacteriia</taxon>
        <taxon>Sphingobacteriales</taxon>
        <taxon>Sphingobacteriaceae</taxon>
        <taxon>Anseongella</taxon>
    </lineage>
</organism>
<comment type="caution">
    <text evidence="9">The sequence shown here is derived from an EMBL/GenBank/DDBJ whole genome shotgun (WGS) entry which is preliminary data.</text>
</comment>
<comment type="similarity">
    <text evidence="2">Belongs to the SusD family.</text>
</comment>
<evidence type="ECO:0000256" key="3">
    <source>
        <dbReference type="ARBA" id="ARBA00022729"/>
    </source>
</evidence>
<dbReference type="InterPro" id="IPR011990">
    <property type="entry name" value="TPR-like_helical_dom_sf"/>
</dbReference>
<dbReference type="Gene3D" id="1.25.40.390">
    <property type="match status" value="1"/>
</dbReference>
<evidence type="ECO:0000256" key="2">
    <source>
        <dbReference type="ARBA" id="ARBA00006275"/>
    </source>
</evidence>
<accession>A0A4R3KRY7</accession>
<dbReference type="InterPro" id="IPR033985">
    <property type="entry name" value="SusD-like_N"/>
</dbReference>
<sequence length="499" mass="56020">MKKLVYCTALAVTALFMSACESFLDEEPGSLTTDASLTSSEVAQAFANSAYTEIDVLAQGAGGWGGNTLSFLEFMTGKASGVPQTEAFKFNQLTYDADAFYIGDYWRRFYRGIQNCNIALEELSEFPGLDEGQRKNWLAEVRTLRAFYYFYLVRMFGDVPKVTENISDLGQIETPRSPVKEIYDEIIIPDLLFAEESTLPWRDGTGRASMGLVKALLADVFLTYAGYPVQGGEQYYTESASRSAELIEEGGYSLFPEYADLRDPAKENSGELVFQVQYDQENRNSGLTPVCLPLGFDISTAYADEYGGLVPTEQFVDSYAAGDKRAEEKQFFFTFYTPNRTNASQVNLGAPYIYKYYHKQAVDGDANSPVNFTVYRLADVMLMYAEASNRAEGSPNAQARQYVNDIRGRAGLAPVGALSMDAFEKEVWSQRNFELCYEGKMWFDMIRTRMVKNDVSGEWENFVGHTTVFDATFQEKHLLFPVPKRELDNNSALSQNPGF</sequence>
<evidence type="ECO:0000313" key="10">
    <source>
        <dbReference type="Proteomes" id="UP000295807"/>
    </source>
</evidence>
<evidence type="ECO:0000259" key="7">
    <source>
        <dbReference type="Pfam" id="PF07980"/>
    </source>
</evidence>
<dbReference type="CDD" id="cd08977">
    <property type="entry name" value="SusD"/>
    <property type="match status" value="1"/>
</dbReference>
<keyword evidence="5" id="KW-0998">Cell outer membrane</keyword>
<keyword evidence="3 6" id="KW-0732">Signal</keyword>
<dbReference type="SUPFAM" id="SSF48452">
    <property type="entry name" value="TPR-like"/>
    <property type="match status" value="1"/>
</dbReference>
<keyword evidence="4" id="KW-0472">Membrane</keyword>
<dbReference type="Pfam" id="PF14322">
    <property type="entry name" value="SusD-like_3"/>
    <property type="match status" value="1"/>
</dbReference>
<dbReference type="InterPro" id="IPR012944">
    <property type="entry name" value="SusD_RagB_dom"/>
</dbReference>
<dbReference type="OrthoDB" id="5694214at2"/>
<keyword evidence="10" id="KW-1185">Reference proteome</keyword>
<evidence type="ECO:0000259" key="8">
    <source>
        <dbReference type="Pfam" id="PF14322"/>
    </source>
</evidence>
<feature type="signal peptide" evidence="6">
    <location>
        <begin position="1"/>
        <end position="19"/>
    </location>
</feature>
<evidence type="ECO:0000256" key="4">
    <source>
        <dbReference type="ARBA" id="ARBA00023136"/>
    </source>
</evidence>
<proteinExistence type="inferred from homology"/>
<evidence type="ECO:0000256" key="6">
    <source>
        <dbReference type="SAM" id="SignalP"/>
    </source>
</evidence>
<dbReference type="GO" id="GO:0009279">
    <property type="term" value="C:cell outer membrane"/>
    <property type="evidence" value="ECO:0007669"/>
    <property type="project" value="UniProtKB-SubCell"/>
</dbReference>